<name>S8EAQ7_9LAMI</name>
<evidence type="ECO:0000256" key="1">
    <source>
        <dbReference type="SAM" id="MobiDB-lite"/>
    </source>
</evidence>
<dbReference type="AlphaFoldDB" id="S8EAQ7"/>
<reference evidence="2 3" key="1">
    <citation type="journal article" date="2013" name="BMC Genomics">
        <title>The miniature genome of a carnivorous plant Genlisea aurea contains a low number of genes and short non-coding sequences.</title>
        <authorList>
            <person name="Leushkin E.V."/>
            <person name="Sutormin R.A."/>
            <person name="Nabieva E.R."/>
            <person name="Penin A.A."/>
            <person name="Kondrashov A.S."/>
            <person name="Logacheva M.D."/>
        </authorList>
    </citation>
    <scope>NUCLEOTIDE SEQUENCE [LARGE SCALE GENOMIC DNA]</scope>
</reference>
<proteinExistence type="predicted"/>
<comment type="caution">
    <text evidence="2">The sequence shown here is derived from an EMBL/GenBank/DDBJ whole genome shotgun (WGS) entry which is preliminary data.</text>
</comment>
<evidence type="ECO:0000313" key="2">
    <source>
        <dbReference type="EMBL" id="EPS72963.1"/>
    </source>
</evidence>
<dbReference type="Proteomes" id="UP000015453">
    <property type="component" value="Unassembled WGS sequence"/>
</dbReference>
<keyword evidence="3" id="KW-1185">Reference proteome</keyword>
<organism evidence="2 3">
    <name type="scientific">Genlisea aurea</name>
    <dbReference type="NCBI Taxonomy" id="192259"/>
    <lineage>
        <taxon>Eukaryota</taxon>
        <taxon>Viridiplantae</taxon>
        <taxon>Streptophyta</taxon>
        <taxon>Embryophyta</taxon>
        <taxon>Tracheophyta</taxon>
        <taxon>Spermatophyta</taxon>
        <taxon>Magnoliopsida</taxon>
        <taxon>eudicotyledons</taxon>
        <taxon>Gunneridae</taxon>
        <taxon>Pentapetalae</taxon>
        <taxon>asterids</taxon>
        <taxon>lamiids</taxon>
        <taxon>Lamiales</taxon>
        <taxon>Lentibulariaceae</taxon>
        <taxon>Genlisea</taxon>
    </lineage>
</organism>
<sequence>MKDRKYGNWDEDGINPCIRILDGVKRVKPLMWEKSQSTESESLKGTLPGETPAPPMTTRSSIQTDLFVYDLGGCMRNESFFEGDYSFVCLQEGSVSTSVLVVLPYKVFKNYAVLGDDVSSLMIGLRAPTSRLKNVSV</sequence>
<accession>S8EAQ7</accession>
<protein>
    <submittedName>
        <fullName evidence="2">Uncharacterized protein</fullName>
    </submittedName>
</protein>
<feature type="region of interest" description="Disordered" evidence="1">
    <location>
        <begin position="35"/>
        <end position="58"/>
    </location>
</feature>
<evidence type="ECO:0000313" key="3">
    <source>
        <dbReference type="Proteomes" id="UP000015453"/>
    </source>
</evidence>
<gene>
    <name evidence="2" type="ORF">M569_01794</name>
</gene>
<dbReference type="EMBL" id="AUSU01000623">
    <property type="protein sequence ID" value="EPS72963.1"/>
    <property type="molecule type" value="Genomic_DNA"/>
</dbReference>